<keyword evidence="2" id="KW-1133">Transmembrane helix</keyword>
<organism evidence="3 4">
    <name type="scientific">Chromobacterium fluminis</name>
    <dbReference type="NCBI Taxonomy" id="3044269"/>
    <lineage>
        <taxon>Bacteria</taxon>
        <taxon>Pseudomonadati</taxon>
        <taxon>Pseudomonadota</taxon>
        <taxon>Betaproteobacteria</taxon>
        <taxon>Neisseriales</taxon>
        <taxon>Chromobacteriaceae</taxon>
        <taxon>Chromobacterium</taxon>
    </lineage>
</organism>
<feature type="region of interest" description="Disordered" evidence="1">
    <location>
        <begin position="419"/>
        <end position="477"/>
    </location>
</feature>
<keyword evidence="2" id="KW-0812">Transmembrane</keyword>
<keyword evidence="4" id="KW-1185">Reference proteome</keyword>
<feature type="transmembrane region" description="Helical" evidence="2">
    <location>
        <begin position="338"/>
        <end position="361"/>
    </location>
</feature>
<name>A0ABX0L5C6_9NEIS</name>
<comment type="caution">
    <text evidence="3">The sequence shown here is derived from an EMBL/GenBank/DDBJ whole genome shotgun (WGS) entry which is preliminary data.</text>
</comment>
<dbReference type="RefSeq" id="WP_166451066.1">
    <property type="nucleotide sequence ID" value="NZ_JAAOMA010000004.1"/>
</dbReference>
<evidence type="ECO:0000256" key="1">
    <source>
        <dbReference type="SAM" id="MobiDB-lite"/>
    </source>
</evidence>
<evidence type="ECO:0000256" key="2">
    <source>
        <dbReference type="SAM" id="Phobius"/>
    </source>
</evidence>
<evidence type="ECO:0000313" key="3">
    <source>
        <dbReference type="EMBL" id="NHR04556.1"/>
    </source>
</evidence>
<evidence type="ECO:0000313" key="4">
    <source>
        <dbReference type="Proteomes" id="UP001515641"/>
    </source>
</evidence>
<reference evidence="3 4" key="1">
    <citation type="submission" date="2020-03" db="EMBL/GenBank/DDBJ databases">
        <title>Draft genome sequence of environmentally isolated cultures.</title>
        <authorList>
            <person name="Wilson H.S."/>
            <person name="De Leon M.E."/>
        </authorList>
    </citation>
    <scope>NUCLEOTIDE SEQUENCE [LARGE SCALE GENOMIC DNA]</scope>
    <source>
        <strain evidence="3 4">HSC-31F16</strain>
    </source>
</reference>
<feature type="transmembrane region" description="Helical" evidence="2">
    <location>
        <begin position="308"/>
        <end position="331"/>
    </location>
</feature>
<protein>
    <submittedName>
        <fullName evidence="3">Uncharacterized protein</fullName>
    </submittedName>
</protein>
<keyword evidence="2" id="KW-0472">Membrane</keyword>
<proteinExistence type="predicted"/>
<feature type="compositionally biased region" description="Polar residues" evidence="1">
    <location>
        <begin position="423"/>
        <end position="433"/>
    </location>
</feature>
<feature type="transmembrane region" description="Helical" evidence="2">
    <location>
        <begin position="367"/>
        <end position="385"/>
    </location>
</feature>
<dbReference type="EMBL" id="JAAOMA010000004">
    <property type="protein sequence ID" value="NHR04556.1"/>
    <property type="molecule type" value="Genomic_DNA"/>
</dbReference>
<sequence>MHLIRKLLRQISGITLLFYTAMTLWTPIAQASMSDDLYKQAIYMLQGDIRYTRNNLGALFAQIPPSQLADSLYSTFAARPQIYARYHPESATGRIDVVTLRKLPNGGVELQVRPWSPKDGSKWARHRNGNGAPIPGNFRGLNPFAAFYASSNCAAINYTGAPNDNWRDPWDRYPNKDMVCDEWRNLNPSAFFAAVGMAMKYYRSDNALVGVAETRINQGTREEGNIFVKKTTTYLDAYVKPHWYMGTAYGRGGTAMSTAYCVVNSDPSNPCPQDLVVDSGANFVDWNKGDLNTSEYHAFNHEESKSGLGFISFIITAFVLAWAGGVMLAGLGPGMTTAGAAASVGSAAGVGAGVVTAGAGAAATWGAAAYGLASAGIYAGLSIAISGNAGIPLSTTQNGFLGNINNGVLNTPTSGSVWDPTPSVRSGFSQANPANVPGAVGQEFNKRRYQQGDWQNPQDAYSLKRQRDQGMTPQLSP</sequence>
<gene>
    <name evidence="3" type="ORF">HA052_05035</name>
</gene>
<accession>A0ABX0L5C6</accession>
<dbReference type="Proteomes" id="UP001515641">
    <property type="component" value="Unassembled WGS sequence"/>
</dbReference>